<feature type="non-terminal residue" evidence="2">
    <location>
        <position position="1"/>
    </location>
</feature>
<name>A0A0B7C3W3_9EUPU</name>
<feature type="region of interest" description="Disordered" evidence="1">
    <location>
        <begin position="1"/>
        <end position="52"/>
    </location>
</feature>
<dbReference type="EMBL" id="HACG01052264">
    <property type="protein sequence ID" value="CEK99135.1"/>
    <property type="molecule type" value="Transcribed_RNA"/>
</dbReference>
<dbReference type="AlphaFoldDB" id="A0A0B7C3W3"/>
<proteinExistence type="predicted"/>
<evidence type="ECO:0000256" key="1">
    <source>
        <dbReference type="SAM" id="MobiDB-lite"/>
    </source>
</evidence>
<accession>A0A0B7C3W3</accession>
<evidence type="ECO:0000313" key="2">
    <source>
        <dbReference type="EMBL" id="CEK99135.1"/>
    </source>
</evidence>
<reference evidence="2" key="1">
    <citation type="submission" date="2014-12" db="EMBL/GenBank/DDBJ databases">
        <title>Insight into the proteome of Arion vulgaris.</title>
        <authorList>
            <person name="Aradska J."/>
            <person name="Bulat T."/>
            <person name="Smidak R."/>
            <person name="Sarate P."/>
            <person name="Gangsoo J."/>
            <person name="Sialana F."/>
            <person name="Bilban M."/>
            <person name="Lubec G."/>
        </authorList>
    </citation>
    <scope>NUCLEOTIDE SEQUENCE</scope>
    <source>
        <tissue evidence="2">Skin</tissue>
    </source>
</reference>
<protein>
    <submittedName>
        <fullName evidence="2">Uncharacterized protein</fullName>
    </submittedName>
</protein>
<feature type="non-terminal residue" evidence="2">
    <location>
        <position position="86"/>
    </location>
</feature>
<gene>
    <name evidence="2" type="primary">ORF220487</name>
</gene>
<sequence length="86" mass="9513">FNQTSRTSSSVGENLEKNKTDSNNFFNEKSTSCSTTRCDDSGNKNNLYDDPNDDFVGKGELLKCAEKLMSFRAGGEATTYHQISSK</sequence>
<organism evidence="2">
    <name type="scientific">Arion vulgaris</name>
    <dbReference type="NCBI Taxonomy" id="1028688"/>
    <lineage>
        <taxon>Eukaryota</taxon>
        <taxon>Metazoa</taxon>
        <taxon>Spiralia</taxon>
        <taxon>Lophotrochozoa</taxon>
        <taxon>Mollusca</taxon>
        <taxon>Gastropoda</taxon>
        <taxon>Heterobranchia</taxon>
        <taxon>Euthyneura</taxon>
        <taxon>Panpulmonata</taxon>
        <taxon>Eupulmonata</taxon>
        <taxon>Stylommatophora</taxon>
        <taxon>Helicina</taxon>
        <taxon>Arionoidea</taxon>
        <taxon>Arionidae</taxon>
        <taxon>Arion</taxon>
    </lineage>
</organism>
<feature type="compositionally biased region" description="Polar residues" evidence="1">
    <location>
        <begin position="1"/>
        <end position="12"/>
    </location>
</feature>